<dbReference type="InterPro" id="IPR002893">
    <property type="entry name" value="Znf_MYND"/>
</dbReference>
<dbReference type="OrthoDB" id="432970at2759"/>
<keyword evidence="4" id="KW-0040">ANK repeat</keyword>
<dbReference type="GO" id="GO:0008270">
    <property type="term" value="F:zinc ion binding"/>
    <property type="evidence" value="ECO:0007669"/>
    <property type="project" value="UniProtKB-KW"/>
</dbReference>
<sequence>MPSKVKVSFDGQKPIKLPHSTPQLPPDLVQSFESDTTCPPYRSIIFTTEFNVARHLMAAGEDGPEMKITTDLEKGMRRTVGTLPGAPYLVKRSTWLHLAAAIGDIPLFYEILRTGCHLEVKDELGHTPLFSGCNRLSSLMLNGKPRTFPGIDGARIQEHAKRIEKVCILLVEQRAALDTTFNGKTVLHLACATNSWDLIKVLLQHGANPAPASIPRSQHCVSLFKTSAEKERFKALTNLPGPPSRPARPCPCWSGLTLENCHAREGADQLPYPPHFICRCKSRKIYSKCCLKKGVEWTEIWDPEEMWIQPNRVVKVPAPSTPQGCENLAQQFERLASVNESIADGTAGFSGADLISGAKRFTASMMDVLLQSDHVDRGFAYAAKKVDFMPRPWTGGIPKIEQKIRMDEWNSAVDEYIALGTDSRRRAEIENESKIGLGGGPLHHLCEEETCFEAPEGRTPRKGGPPVKLLVCAGCKKAMFCSKECQRKAWPKHKRLCKSGRAQEQLLSSQQSVTEMHELWLNNPMA</sequence>
<dbReference type="Pfam" id="PF00023">
    <property type="entry name" value="Ank"/>
    <property type="match status" value="1"/>
</dbReference>
<dbReference type="PROSITE" id="PS50865">
    <property type="entry name" value="ZF_MYND_2"/>
    <property type="match status" value="1"/>
</dbReference>
<evidence type="ECO:0000256" key="5">
    <source>
        <dbReference type="PROSITE-ProRule" id="PRU00134"/>
    </source>
</evidence>
<dbReference type="EMBL" id="KL142375">
    <property type="protein sequence ID" value="KDR77981.1"/>
    <property type="molecule type" value="Genomic_DNA"/>
</dbReference>
<dbReference type="InterPro" id="IPR002110">
    <property type="entry name" value="Ankyrin_rpt"/>
</dbReference>
<dbReference type="STRING" id="685588.A0A067T4F4"/>
<accession>A0A067T4F4</accession>
<dbReference type="AlphaFoldDB" id="A0A067T4F4"/>
<dbReference type="PROSITE" id="PS50297">
    <property type="entry name" value="ANK_REP_REGION"/>
    <property type="match status" value="1"/>
</dbReference>
<keyword evidence="3" id="KW-0862">Zinc</keyword>
<name>A0A067T4F4_GALM3</name>
<evidence type="ECO:0000256" key="1">
    <source>
        <dbReference type="ARBA" id="ARBA00022723"/>
    </source>
</evidence>
<dbReference type="Gene3D" id="1.25.40.20">
    <property type="entry name" value="Ankyrin repeat-containing domain"/>
    <property type="match status" value="1"/>
</dbReference>
<evidence type="ECO:0000313" key="9">
    <source>
        <dbReference type="Proteomes" id="UP000027222"/>
    </source>
</evidence>
<feature type="domain" description="MYND-type" evidence="7">
    <location>
        <begin position="451"/>
        <end position="497"/>
    </location>
</feature>
<feature type="repeat" description="ANK" evidence="4">
    <location>
        <begin position="91"/>
        <end position="123"/>
    </location>
</feature>
<dbReference type="HOGENOM" id="CLU_034220_0_0_1"/>
<evidence type="ECO:0000256" key="3">
    <source>
        <dbReference type="ARBA" id="ARBA00022833"/>
    </source>
</evidence>
<organism evidence="8 9">
    <name type="scientific">Galerina marginata (strain CBS 339.88)</name>
    <dbReference type="NCBI Taxonomy" id="685588"/>
    <lineage>
        <taxon>Eukaryota</taxon>
        <taxon>Fungi</taxon>
        <taxon>Dikarya</taxon>
        <taxon>Basidiomycota</taxon>
        <taxon>Agaricomycotina</taxon>
        <taxon>Agaricomycetes</taxon>
        <taxon>Agaricomycetidae</taxon>
        <taxon>Agaricales</taxon>
        <taxon>Agaricineae</taxon>
        <taxon>Strophariaceae</taxon>
        <taxon>Galerina</taxon>
    </lineage>
</organism>
<reference evidence="9" key="1">
    <citation type="journal article" date="2014" name="Proc. Natl. Acad. Sci. U.S.A.">
        <title>Extensive sampling of basidiomycete genomes demonstrates inadequacy of the white-rot/brown-rot paradigm for wood decay fungi.</title>
        <authorList>
            <person name="Riley R."/>
            <person name="Salamov A.A."/>
            <person name="Brown D.W."/>
            <person name="Nagy L.G."/>
            <person name="Floudas D."/>
            <person name="Held B.W."/>
            <person name="Levasseur A."/>
            <person name="Lombard V."/>
            <person name="Morin E."/>
            <person name="Otillar R."/>
            <person name="Lindquist E.A."/>
            <person name="Sun H."/>
            <person name="LaButti K.M."/>
            <person name="Schmutz J."/>
            <person name="Jabbour D."/>
            <person name="Luo H."/>
            <person name="Baker S.E."/>
            <person name="Pisabarro A.G."/>
            <person name="Walton J.D."/>
            <person name="Blanchette R.A."/>
            <person name="Henrissat B."/>
            <person name="Martin F."/>
            <person name="Cullen D."/>
            <person name="Hibbett D.S."/>
            <person name="Grigoriev I.V."/>
        </authorList>
    </citation>
    <scope>NUCLEOTIDE SEQUENCE [LARGE SCALE GENOMIC DNA]</scope>
    <source>
        <strain evidence="9">CBS 339.88</strain>
    </source>
</reference>
<evidence type="ECO:0000256" key="2">
    <source>
        <dbReference type="ARBA" id="ARBA00022771"/>
    </source>
</evidence>
<keyword evidence="9" id="KW-1185">Reference proteome</keyword>
<evidence type="ECO:0000259" key="7">
    <source>
        <dbReference type="PROSITE" id="PS50865"/>
    </source>
</evidence>
<evidence type="ECO:0000256" key="4">
    <source>
        <dbReference type="PROSITE-ProRule" id="PRU00023"/>
    </source>
</evidence>
<dbReference type="PROSITE" id="PS50088">
    <property type="entry name" value="ANK_REPEAT"/>
    <property type="match status" value="2"/>
</dbReference>
<dbReference type="InterPro" id="IPR036770">
    <property type="entry name" value="Ankyrin_rpt-contain_sf"/>
</dbReference>
<feature type="region of interest" description="Disordered" evidence="6">
    <location>
        <begin position="1"/>
        <end position="23"/>
    </location>
</feature>
<protein>
    <recommendedName>
        <fullName evidence="7">MYND-type domain-containing protein</fullName>
    </recommendedName>
</protein>
<proteinExistence type="predicted"/>
<gene>
    <name evidence="8" type="ORF">GALMADRAFT_266538</name>
</gene>
<dbReference type="Gene3D" id="6.10.140.2220">
    <property type="match status" value="1"/>
</dbReference>
<feature type="repeat" description="ANK" evidence="4">
    <location>
        <begin position="182"/>
        <end position="208"/>
    </location>
</feature>
<dbReference type="Pfam" id="PF01753">
    <property type="entry name" value="zf-MYND"/>
    <property type="match status" value="1"/>
</dbReference>
<keyword evidence="1" id="KW-0479">Metal-binding</keyword>
<evidence type="ECO:0000256" key="6">
    <source>
        <dbReference type="SAM" id="MobiDB-lite"/>
    </source>
</evidence>
<dbReference type="SUPFAM" id="SSF48403">
    <property type="entry name" value="Ankyrin repeat"/>
    <property type="match status" value="1"/>
</dbReference>
<dbReference type="SUPFAM" id="SSF144232">
    <property type="entry name" value="HIT/MYND zinc finger-like"/>
    <property type="match status" value="1"/>
</dbReference>
<dbReference type="SMART" id="SM00248">
    <property type="entry name" value="ANK"/>
    <property type="match status" value="2"/>
</dbReference>
<dbReference type="Proteomes" id="UP000027222">
    <property type="component" value="Unassembled WGS sequence"/>
</dbReference>
<evidence type="ECO:0000313" key="8">
    <source>
        <dbReference type="EMBL" id="KDR77981.1"/>
    </source>
</evidence>
<keyword evidence="2 5" id="KW-0863">Zinc-finger</keyword>